<name>A0A8S0SQL3_OLEEU</name>
<feature type="compositionally biased region" description="Basic residues" evidence="2">
    <location>
        <begin position="474"/>
        <end position="485"/>
    </location>
</feature>
<dbReference type="PROSITE" id="PS50102">
    <property type="entry name" value="RRM"/>
    <property type="match status" value="1"/>
</dbReference>
<feature type="compositionally biased region" description="Pro residues" evidence="2">
    <location>
        <begin position="1109"/>
        <end position="1140"/>
    </location>
</feature>
<sequence>MASAEQPLKKRKLHEPSQPPQEQTIPSPQEPPPQSPHPQLQKSSFAPPSPPLLSQEEILRRRRSQEEIRNVYECYKRIKFCINQDDKRFKPDLEQAYLSLISAASRGGASVQRLVAEYIPRYASYCPTALEAATKVVINMYNFSFTMMSRGEDADAVAFETAKTCIFGLVDICQIAASEAPTSAVIQGICSAVFLDVFTFFVSSLEGEDIFEIIDQRVLQIHDVTESFSEFKQKFLEEDNSALVKLSKLRALSFLKIYFSCPKNSIGACFDLFESAGTEGLPKGNYFLHQLTSELNDIGRHHLDGAKPSICFTETESEYKHTVENGPVSPASQSCLLRLVLDKDLSIKSLIFSRYKKLCKSASSELVSGITCILEGVLDSFAQQIKANDFVDGNEDISSPPKYVGQYLIPRVPSQQGTSSVALVTDCPDKFTGIYLNNKGTDPIDGVESKSMNFQSGDSGELSSSRTFVPRELLKRHSFSPRTRTRTPLDFRSNSFNGISNSQQVEKSLSPNLNPSLPSLRSPTGPANSSFESSKHNPPPPHPSASHVTWYSDGDPASMAIFPASEQLWLGSLGPDASEVLIRVQFEKFGPIDELHYFPFKGFAFVKYTNIMNALKAREVMQGRSPWGECLRVKFLDIGLGTKGAIDGVAIGSSCHVYVGNIPGKWAKDEMMHEVKKVLQKGPRLVTDLNSEGALLMEFDSPEEATISMVQMQWHRKGNNNFILPPSSVGTTNLMMHAEGARPTSAPMHVDMRSCYSSNSMIGSPHAQRNLEKPSDSYMTRTSGLSSLLFQLRAKYNITHPQGSENQRPGISMRYQEQLPSSMLSINLPNISPNCLADDELLDICKLAINQIGSVVRLSRTNMPTGAHWFVECSSVDTANTLFRNLRDCPGIFFQIEFSHPGKHHFAPPIRPDNNVLELPSPKVNQEIHGPGIQTAAFQSNWTSVDHSGMLEVGRSGPAEQRWAYGKPETLHPGQVSFASRPAQTPVTTIAPQQPLHGSANVRPVYVPSNSLWDARGLNHHLPPTPTPTPNQIQSAHHNLPAPPFLSASVTPLAQIQGSSMPQFNNMFPLNGVPPPLSSLAPPPSNVPPPLPRQPNLQPPLPSQLDFQPPLPPSPPPPACSLPPALPPPSSPPPPPPPPSESADTECSKLGQRYPWQGILSKSSVNYCTIYAQRVDSDICNYSNAMAEPLGWPAKLDMTKRTDFRHVKSTFSSTPPHRREICWLFPSSQGDHKGFQDFIAYLKQRECAGVIKIPAAEPLWPRLLFILPYSPDTCSMLSIPPNPSLCLIGLVLPKEMNSEAV</sequence>
<dbReference type="Gene3D" id="3.30.70.330">
    <property type="match status" value="1"/>
</dbReference>
<comment type="caution">
    <text evidence="4">The sequence shown here is derived from an EMBL/GenBank/DDBJ whole genome shotgun (WGS) entry which is preliminary data.</text>
</comment>
<feature type="compositionally biased region" description="Pro residues" evidence="2">
    <location>
        <begin position="1075"/>
        <end position="1102"/>
    </location>
</feature>
<feature type="region of interest" description="Disordered" evidence="2">
    <location>
        <begin position="1075"/>
        <end position="1146"/>
    </location>
</feature>
<dbReference type="Pfam" id="PF00076">
    <property type="entry name" value="RRM_1"/>
    <property type="match status" value="1"/>
</dbReference>
<dbReference type="CDD" id="cd00590">
    <property type="entry name" value="RRM_SF"/>
    <property type="match status" value="1"/>
</dbReference>
<feature type="domain" description="RRM" evidence="3">
    <location>
        <begin position="566"/>
        <end position="638"/>
    </location>
</feature>
<dbReference type="OrthoDB" id="5577209at2759"/>
<dbReference type="InterPro" id="IPR035979">
    <property type="entry name" value="RBD_domain_sf"/>
</dbReference>
<dbReference type="EMBL" id="CACTIH010005462">
    <property type="protein sequence ID" value="CAA2993958.1"/>
    <property type="molecule type" value="Genomic_DNA"/>
</dbReference>
<feature type="region of interest" description="Disordered" evidence="2">
    <location>
        <begin position="1"/>
        <end position="54"/>
    </location>
</feature>
<accession>A0A8S0SQL3</accession>
<evidence type="ECO:0000256" key="2">
    <source>
        <dbReference type="SAM" id="MobiDB-lite"/>
    </source>
</evidence>
<protein>
    <submittedName>
        <fullName evidence="4">Uncharacterized protein LOC111379342 isoform X1</fullName>
    </submittedName>
</protein>
<keyword evidence="1" id="KW-0694">RNA-binding</keyword>
<feature type="compositionally biased region" description="Low complexity" evidence="2">
    <location>
        <begin position="508"/>
        <end position="523"/>
    </location>
</feature>
<evidence type="ECO:0000313" key="5">
    <source>
        <dbReference type="Proteomes" id="UP000594638"/>
    </source>
</evidence>
<keyword evidence="5" id="KW-1185">Reference proteome</keyword>
<dbReference type="GO" id="GO:0043130">
    <property type="term" value="F:ubiquitin binding"/>
    <property type="evidence" value="ECO:0007669"/>
    <property type="project" value="TreeGrafter"/>
</dbReference>
<evidence type="ECO:0000313" key="4">
    <source>
        <dbReference type="EMBL" id="CAA2993958.1"/>
    </source>
</evidence>
<dbReference type="PANTHER" id="PTHR21494:SF2">
    <property type="entry name" value="NUCLEIC ACID BINDING PROTEIN"/>
    <property type="match status" value="1"/>
</dbReference>
<feature type="compositionally biased region" description="Polar residues" evidence="2">
    <location>
        <begin position="492"/>
        <end position="507"/>
    </location>
</feature>
<dbReference type="InterPro" id="IPR012921">
    <property type="entry name" value="SPOC_C"/>
</dbReference>
<gene>
    <name evidence="4" type="ORF">OLEA9_A061687</name>
</gene>
<dbReference type="GO" id="GO:0003723">
    <property type="term" value="F:RNA binding"/>
    <property type="evidence" value="ECO:0007669"/>
    <property type="project" value="UniProtKB-UniRule"/>
</dbReference>
<evidence type="ECO:0000256" key="1">
    <source>
        <dbReference type="PROSITE-ProRule" id="PRU00176"/>
    </source>
</evidence>
<reference evidence="4 5" key="1">
    <citation type="submission" date="2019-12" db="EMBL/GenBank/DDBJ databases">
        <authorList>
            <person name="Alioto T."/>
            <person name="Alioto T."/>
            <person name="Gomez Garrido J."/>
        </authorList>
    </citation>
    <scope>NUCLEOTIDE SEQUENCE [LARGE SCALE GENOMIC DNA]</scope>
</reference>
<dbReference type="Proteomes" id="UP000594638">
    <property type="component" value="Unassembled WGS sequence"/>
</dbReference>
<dbReference type="CDD" id="cd21546">
    <property type="entry name" value="SPOC_FPA-like"/>
    <property type="match status" value="1"/>
</dbReference>
<feature type="region of interest" description="Disordered" evidence="2">
    <location>
        <begin position="445"/>
        <end position="549"/>
    </location>
</feature>
<dbReference type="SUPFAM" id="SSF54928">
    <property type="entry name" value="RNA-binding domain, RBD"/>
    <property type="match status" value="1"/>
</dbReference>
<dbReference type="InterPro" id="IPR012677">
    <property type="entry name" value="Nucleotide-bd_a/b_plait_sf"/>
</dbReference>
<dbReference type="Gramene" id="OE9A061687T4">
    <property type="protein sequence ID" value="OE9A061687C4"/>
    <property type="gene ID" value="OE9A061687"/>
</dbReference>
<organism evidence="4 5">
    <name type="scientific">Olea europaea subsp. europaea</name>
    <dbReference type="NCBI Taxonomy" id="158383"/>
    <lineage>
        <taxon>Eukaryota</taxon>
        <taxon>Viridiplantae</taxon>
        <taxon>Streptophyta</taxon>
        <taxon>Embryophyta</taxon>
        <taxon>Tracheophyta</taxon>
        <taxon>Spermatophyta</taxon>
        <taxon>Magnoliopsida</taxon>
        <taxon>eudicotyledons</taxon>
        <taxon>Gunneridae</taxon>
        <taxon>Pentapetalae</taxon>
        <taxon>asterids</taxon>
        <taxon>lamiids</taxon>
        <taxon>Lamiales</taxon>
        <taxon>Oleaceae</taxon>
        <taxon>Oleeae</taxon>
        <taxon>Olea</taxon>
    </lineage>
</organism>
<dbReference type="SMART" id="SM00360">
    <property type="entry name" value="RRM"/>
    <property type="match status" value="1"/>
</dbReference>
<dbReference type="PANTHER" id="PTHR21494">
    <property type="entry name" value="ACTIVATING SIGNAL COINTEGRATOR 1 COMPLEX SUBUNIT 2 ASC-1 COMPLEX SUBUNIT P100"/>
    <property type="match status" value="1"/>
</dbReference>
<feature type="compositionally biased region" description="Low complexity" evidence="2">
    <location>
        <begin position="37"/>
        <end position="46"/>
    </location>
</feature>
<dbReference type="Pfam" id="PF07744">
    <property type="entry name" value="SPOC"/>
    <property type="match status" value="1"/>
</dbReference>
<dbReference type="InterPro" id="IPR000504">
    <property type="entry name" value="RRM_dom"/>
</dbReference>
<feature type="compositionally biased region" description="Polar residues" evidence="2">
    <location>
        <begin position="450"/>
        <end position="467"/>
    </location>
</feature>
<feature type="region of interest" description="Disordered" evidence="2">
    <location>
        <begin position="1017"/>
        <end position="1044"/>
    </location>
</feature>
<proteinExistence type="predicted"/>
<dbReference type="InterPro" id="IPR052586">
    <property type="entry name" value="ASCC2"/>
</dbReference>
<evidence type="ECO:0000259" key="3">
    <source>
        <dbReference type="PROSITE" id="PS50102"/>
    </source>
</evidence>